<organism evidence="1 2">
    <name type="scientific">Orientia tsutsugamushi str. TA716</name>
    <dbReference type="NCBI Taxonomy" id="1359175"/>
    <lineage>
        <taxon>Bacteria</taxon>
        <taxon>Pseudomonadati</taxon>
        <taxon>Pseudomonadota</taxon>
        <taxon>Alphaproteobacteria</taxon>
        <taxon>Rickettsiales</taxon>
        <taxon>Rickettsiaceae</taxon>
        <taxon>Rickettsieae</taxon>
        <taxon>Orientia</taxon>
    </lineage>
</organism>
<proteinExistence type="predicted"/>
<accession>A0A0F3PBQ2</accession>
<evidence type="ECO:0000313" key="2">
    <source>
        <dbReference type="Proteomes" id="UP000033671"/>
    </source>
</evidence>
<protein>
    <submittedName>
        <fullName evidence="1">Uncharacterized protein</fullName>
    </submittedName>
</protein>
<dbReference type="Proteomes" id="UP000033671">
    <property type="component" value="Unassembled WGS sequence"/>
</dbReference>
<name>A0A0F3PBQ2_ORITS</name>
<gene>
    <name evidence="1" type="ORF">OTSTA716_0046</name>
</gene>
<dbReference type="EMBL" id="LAOA01000001">
    <property type="protein sequence ID" value="KJV77728.1"/>
    <property type="molecule type" value="Genomic_DNA"/>
</dbReference>
<dbReference type="PATRIC" id="fig|1359175.3.peg.53"/>
<sequence>MDEIKTPMCIIRLVTKVKEIINAFFAKLALPNRVDKTSIVLHKSILEQLELEIPC</sequence>
<evidence type="ECO:0000313" key="1">
    <source>
        <dbReference type="EMBL" id="KJV77728.1"/>
    </source>
</evidence>
<reference evidence="1 2" key="1">
    <citation type="submission" date="2015-01" db="EMBL/GenBank/DDBJ databases">
        <title>Genome Sequencing of Rickettsiales.</title>
        <authorList>
            <person name="Daugherty S.C."/>
            <person name="Su Q."/>
            <person name="Abolude K."/>
            <person name="Beier-Sexton M."/>
            <person name="Carlyon J.A."/>
            <person name="Carter R."/>
            <person name="Day N.P."/>
            <person name="Dumler S.J."/>
            <person name="Dyachenko V."/>
            <person name="Godinez A."/>
            <person name="Kurtti T.J."/>
            <person name="Lichay M."/>
            <person name="Mullins K.E."/>
            <person name="Ott S."/>
            <person name="Pappas-Brown V."/>
            <person name="Paris D.H."/>
            <person name="Patel P."/>
            <person name="Richards A.L."/>
            <person name="Sadzewicz L."/>
            <person name="Sears K."/>
            <person name="Seidman D."/>
            <person name="Sengamalay N."/>
            <person name="Stenos J."/>
            <person name="Tallon L.J."/>
            <person name="Vincent G."/>
            <person name="Fraser C.M."/>
            <person name="Munderloh U."/>
            <person name="Dunning-Hotopp J.C."/>
        </authorList>
    </citation>
    <scope>NUCLEOTIDE SEQUENCE [LARGE SCALE GENOMIC DNA]</scope>
    <source>
        <strain evidence="1 2">TA716</strain>
    </source>
</reference>
<dbReference type="AlphaFoldDB" id="A0A0F3PBQ2"/>
<comment type="caution">
    <text evidence="1">The sequence shown here is derived from an EMBL/GenBank/DDBJ whole genome shotgun (WGS) entry which is preliminary data.</text>
</comment>